<protein>
    <recommendedName>
        <fullName evidence="3">HORMA domain-containing protein</fullName>
    </recommendedName>
</protein>
<comment type="caution">
    <text evidence="1">The sequence shown here is derived from an EMBL/GenBank/DDBJ whole genome shotgun (WGS) entry which is preliminary data.</text>
</comment>
<dbReference type="AlphaFoldDB" id="A0A4U5PF62"/>
<organism evidence="1 2">
    <name type="scientific">Steinernema carpocapsae</name>
    <name type="common">Entomopathogenic nematode</name>
    <dbReference type="NCBI Taxonomy" id="34508"/>
    <lineage>
        <taxon>Eukaryota</taxon>
        <taxon>Metazoa</taxon>
        <taxon>Ecdysozoa</taxon>
        <taxon>Nematoda</taxon>
        <taxon>Chromadorea</taxon>
        <taxon>Rhabditida</taxon>
        <taxon>Tylenchina</taxon>
        <taxon>Panagrolaimomorpha</taxon>
        <taxon>Strongyloidoidea</taxon>
        <taxon>Steinernematidae</taxon>
        <taxon>Steinernema</taxon>
    </lineage>
</organism>
<dbReference type="OrthoDB" id="21254at2759"/>
<gene>
    <name evidence="1" type="ORF">L596_009086</name>
</gene>
<reference evidence="1 2" key="2">
    <citation type="journal article" date="2019" name="G3 (Bethesda)">
        <title>Hybrid Assembly of the Genome of the Entomopathogenic Nematode Steinernema carpocapsae Identifies the X-Chromosome.</title>
        <authorList>
            <person name="Serra L."/>
            <person name="Macchietto M."/>
            <person name="Macias-Munoz A."/>
            <person name="McGill C.J."/>
            <person name="Rodriguez I.M."/>
            <person name="Rodriguez B."/>
            <person name="Murad R."/>
            <person name="Mortazavi A."/>
        </authorList>
    </citation>
    <scope>NUCLEOTIDE SEQUENCE [LARGE SCALE GENOMIC DNA]</scope>
    <source>
        <strain evidence="1 2">ALL</strain>
    </source>
</reference>
<sequence length="176" mass="20532">MKRNSSRWSLRWGTLRLWYEDTGNRSYFRAFQVCQNEEVVEYIDKTLMSVRRWIQYQRLEGFAVVMVDKDENVAYSYQINFYKPEVRVKRKIADFLVYITDLRKKFFEILNAIRYGERPSDENVGQSHFSAATSISNPVQIDPRNVDCPAAARVRLAKSGRGGGQRCASPAVWNSD</sequence>
<evidence type="ECO:0008006" key="3">
    <source>
        <dbReference type="Google" id="ProtNLM"/>
    </source>
</evidence>
<dbReference type="SUPFAM" id="SSF56019">
    <property type="entry name" value="The spindle assembly checkpoint protein mad2"/>
    <property type="match status" value="1"/>
</dbReference>
<evidence type="ECO:0000313" key="1">
    <source>
        <dbReference type="EMBL" id="TKR94851.1"/>
    </source>
</evidence>
<proteinExistence type="predicted"/>
<reference evidence="1 2" key="1">
    <citation type="journal article" date="2015" name="Genome Biol.">
        <title>Comparative genomics of Steinernema reveals deeply conserved gene regulatory networks.</title>
        <authorList>
            <person name="Dillman A.R."/>
            <person name="Macchietto M."/>
            <person name="Porter C.F."/>
            <person name="Rogers A."/>
            <person name="Williams B."/>
            <person name="Antoshechkin I."/>
            <person name="Lee M.M."/>
            <person name="Goodwin Z."/>
            <person name="Lu X."/>
            <person name="Lewis E.E."/>
            <person name="Goodrich-Blair H."/>
            <person name="Stock S.P."/>
            <person name="Adams B.J."/>
            <person name="Sternberg P.W."/>
            <person name="Mortazavi A."/>
        </authorList>
    </citation>
    <scope>NUCLEOTIDE SEQUENCE [LARGE SCALE GENOMIC DNA]</scope>
    <source>
        <strain evidence="1 2">ALL</strain>
    </source>
</reference>
<dbReference type="EMBL" id="AZBU02000002">
    <property type="protein sequence ID" value="TKR94851.1"/>
    <property type="molecule type" value="Genomic_DNA"/>
</dbReference>
<keyword evidence="2" id="KW-1185">Reference proteome</keyword>
<evidence type="ECO:0000313" key="2">
    <source>
        <dbReference type="Proteomes" id="UP000298663"/>
    </source>
</evidence>
<accession>A0A4U5PF62</accession>
<dbReference type="Proteomes" id="UP000298663">
    <property type="component" value="Unassembled WGS sequence"/>
</dbReference>
<name>A0A4U5PF62_STECR</name>
<dbReference type="InterPro" id="IPR036570">
    <property type="entry name" value="HORMA_dom_sf"/>
</dbReference>
<dbReference type="Gene3D" id="3.30.900.10">
    <property type="entry name" value="HORMA domain"/>
    <property type="match status" value="1"/>
</dbReference>